<proteinExistence type="inferred from homology"/>
<dbReference type="InterPro" id="IPR014710">
    <property type="entry name" value="RmlC-like_jellyroll"/>
</dbReference>
<dbReference type="InterPro" id="IPR011051">
    <property type="entry name" value="RmlC_Cupin_sf"/>
</dbReference>
<dbReference type="GO" id="GO:0005829">
    <property type="term" value="C:cytosol"/>
    <property type="evidence" value="ECO:0007669"/>
    <property type="project" value="TreeGrafter"/>
</dbReference>
<accession>A0A963YT70</accession>
<dbReference type="EC" id="5.1.3.13" evidence="3 7"/>
<dbReference type="InterPro" id="IPR000888">
    <property type="entry name" value="RmlC-like"/>
</dbReference>
<dbReference type="Proteomes" id="UP000708298">
    <property type="component" value="Unassembled WGS sequence"/>
</dbReference>
<evidence type="ECO:0000256" key="6">
    <source>
        <dbReference type="PIRSR" id="PIRSR600888-3"/>
    </source>
</evidence>
<keyword evidence="7 8" id="KW-0413">Isomerase</keyword>
<protein>
    <recommendedName>
        <fullName evidence="4 7">dTDP-4-dehydrorhamnose 3,5-epimerase</fullName>
        <ecNumber evidence="3 7">5.1.3.13</ecNumber>
    </recommendedName>
    <alternativeName>
        <fullName evidence="7">Thymidine diphospho-4-keto-rhamnose 3,5-epimerase</fullName>
    </alternativeName>
</protein>
<comment type="pathway">
    <text evidence="7">Carbohydrate biosynthesis; dTDP-L-rhamnose biosynthesis.</text>
</comment>
<comment type="catalytic activity">
    <reaction evidence="1 7">
        <text>dTDP-4-dehydro-6-deoxy-alpha-D-glucose = dTDP-4-dehydro-beta-L-rhamnose</text>
        <dbReference type="Rhea" id="RHEA:16969"/>
        <dbReference type="ChEBI" id="CHEBI:57649"/>
        <dbReference type="ChEBI" id="CHEBI:62830"/>
        <dbReference type="EC" id="5.1.3.13"/>
    </reaction>
</comment>
<dbReference type="Pfam" id="PF00908">
    <property type="entry name" value="dTDP_sugar_isom"/>
    <property type="match status" value="1"/>
</dbReference>
<comment type="similarity">
    <text evidence="7">Belongs to the dTDP-4-dehydrorhamnose 3,5-epimerase family.</text>
</comment>
<feature type="active site" description="Proton donor" evidence="5">
    <location>
        <position position="133"/>
    </location>
</feature>
<dbReference type="GO" id="GO:0008830">
    <property type="term" value="F:dTDP-4-dehydrorhamnose 3,5-epimerase activity"/>
    <property type="evidence" value="ECO:0007669"/>
    <property type="project" value="UniProtKB-UniRule"/>
</dbReference>
<name>A0A963YT70_9PROT</name>
<comment type="function">
    <text evidence="2 7">Catalyzes the epimerization of the C3' and C5'positions of dTDP-6-deoxy-D-xylo-4-hexulose, forming dTDP-6-deoxy-L-lyxo-4-hexulose.</text>
</comment>
<evidence type="ECO:0000313" key="8">
    <source>
        <dbReference type="EMBL" id="MCB8876634.1"/>
    </source>
</evidence>
<evidence type="ECO:0000256" key="3">
    <source>
        <dbReference type="ARBA" id="ARBA00012098"/>
    </source>
</evidence>
<dbReference type="SUPFAM" id="SSF51182">
    <property type="entry name" value="RmlC-like cupins"/>
    <property type="match status" value="1"/>
</dbReference>
<gene>
    <name evidence="8" type="primary">rfbC</name>
    <name evidence="8" type="ORF">ASILVAE211_15685</name>
</gene>
<reference evidence="8" key="2">
    <citation type="submission" date="2021-01" db="EMBL/GenBank/DDBJ databases">
        <authorList>
            <person name="Mieszkin S."/>
            <person name="Pouder E."/>
            <person name="Alain K."/>
        </authorList>
    </citation>
    <scope>NUCLEOTIDE SEQUENCE</scope>
    <source>
        <strain evidence="8">HW T2.11</strain>
    </source>
</reference>
<evidence type="ECO:0000256" key="5">
    <source>
        <dbReference type="PIRSR" id="PIRSR600888-1"/>
    </source>
</evidence>
<evidence type="ECO:0000256" key="1">
    <source>
        <dbReference type="ARBA" id="ARBA00001298"/>
    </source>
</evidence>
<keyword evidence="9" id="KW-1185">Reference proteome</keyword>
<feature type="site" description="Participates in a stacking interaction with the thymidine ring of dTDP-4-oxo-6-deoxyglucose" evidence="6">
    <location>
        <position position="139"/>
    </location>
</feature>
<comment type="caution">
    <text evidence="8">The sequence shown here is derived from an EMBL/GenBank/DDBJ whole genome shotgun (WGS) entry which is preliminary data.</text>
</comment>
<dbReference type="NCBIfam" id="TIGR01221">
    <property type="entry name" value="rmlC"/>
    <property type="match status" value="1"/>
</dbReference>
<evidence type="ECO:0000313" key="9">
    <source>
        <dbReference type="Proteomes" id="UP000708298"/>
    </source>
</evidence>
<feature type="active site" description="Proton acceptor" evidence="5">
    <location>
        <position position="63"/>
    </location>
</feature>
<dbReference type="PANTHER" id="PTHR21047:SF2">
    <property type="entry name" value="THYMIDINE DIPHOSPHO-4-KETO-RHAMNOSE 3,5-EPIMERASE"/>
    <property type="match status" value="1"/>
</dbReference>
<reference evidence="8" key="1">
    <citation type="journal article" date="2021" name="Microorganisms">
        <title>Acidisoma silvae sp. nov. and Acidisomacellulosilytica sp. nov., Two Acidophilic Bacteria Isolated from Decaying Wood, Hydrolyzing Cellulose and Producing Poly-3-hydroxybutyrate.</title>
        <authorList>
            <person name="Mieszkin S."/>
            <person name="Pouder E."/>
            <person name="Uroz S."/>
            <person name="Simon-Colin C."/>
            <person name="Alain K."/>
        </authorList>
    </citation>
    <scope>NUCLEOTIDE SEQUENCE</scope>
    <source>
        <strain evidence="8">HW T2.11</strain>
    </source>
</reference>
<sequence length="186" mass="20647">MNVERMEIPEVLLITPPKFGDERGFFSETFNAKKLLAATGIDGQFVQDNHSLSVQKGVIRGLHCQLSPFIQGKLVRCVRGSIWDVAVDARVGSPTFGKWVAAELSAENWKQLWIPGGFVHGFCTLEPNTEVVYKVTGDYDKASEAGVIWNDPDLALPWPVKPEEVVLSDKDKLLPTLRDAGTLFTY</sequence>
<dbReference type="EMBL" id="JAESVB010000007">
    <property type="protein sequence ID" value="MCB8876634.1"/>
    <property type="molecule type" value="Genomic_DNA"/>
</dbReference>
<dbReference type="Gene3D" id="2.60.120.10">
    <property type="entry name" value="Jelly Rolls"/>
    <property type="match status" value="1"/>
</dbReference>
<evidence type="ECO:0000256" key="4">
    <source>
        <dbReference type="ARBA" id="ARBA00019595"/>
    </source>
</evidence>
<dbReference type="RefSeq" id="WP_227322294.1">
    <property type="nucleotide sequence ID" value="NZ_JAESVB010000007.1"/>
</dbReference>
<evidence type="ECO:0000256" key="2">
    <source>
        <dbReference type="ARBA" id="ARBA00001997"/>
    </source>
</evidence>
<dbReference type="GO" id="GO:0000271">
    <property type="term" value="P:polysaccharide biosynthetic process"/>
    <property type="evidence" value="ECO:0007669"/>
    <property type="project" value="TreeGrafter"/>
</dbReference>
<dbReference type="PANTHER" id="PTHR21047">
    <property type="entry name" value="DTDP-6-DEOXY-D-GLUCOSE-3,5 EPIMERASE"/>
    <property type="match status" value="1"/>
</dbReference>
<comment type="subunit">
    <text evidence="7">Homodimer.</text>
</comment>
<dbReference type="GO" id="GO:0019305">
    <property type="term" value="P:dTDP-rhamnose biosynthetic process"/>
    <property type="evidence" value="ECO:0007669"/>
    <property type="project" value="UniProtKB-UniRule"/>
</dbReference>
<organism evidence="8 9">
    <name type="scientific">Acidisoma silvae</name>
    <dbReference type="NCBI Taxonomy" id="2802396"/>
    <lineage>
        <taxon>Bacteria</taxon>
        <taxon>Pseudomonadati</taxon>
        <taxon>Pseudomonadota</taxon>
        <taxon>Alphaproteobacteria</taxon>
        <taxon>Acetobacterales</taxon>
        <taxon>Acidocellaceae</taxon>
        <taxon>Acidisoma</taxon>
    </lineage>
</organism>
<dbReference type="AlphaFoldDB" id="A0A963YT70"/>
<evidence type="ECO:0000256" key="7">
    <source>
        <dbReference type="RuleBase" id="RU364069"/>
    </source>
</evidence>
<dbReference type="CDD" id="cd00438">
    <property type="entry name" value="cupin_RmlC"/>
    <property type="match status" value="1"/>
</dbReference>